<keyword evidence="1" id="KW-0812">Transmembrane</keyword>
<reference evidence="3" key="1">
    <citation type="submission" date="2023-07" db="EMBL/GenBank/DDBJ databases">
        <authorList>
            <consortium name="CYATHOMIX"/>
        </authorList>
    </citation>
    <scope>NUCLEOTIDE SEQUENCE</scope>
    <source>
        <strain evidence="3">N/A</strain>
    </source>
</reference>
<sequence length="172" mass="19448">MCFSKQSSFVLIALIWIISIGQHIVVEGIFGCTLYYADINWGFNFKLDGLCLPLVNYSNTTKQYVMAGLVGSADAITMVKLRLSAKMLSGDSKQAKAKRKADVNFFKQSLAQFLIWVLEMTSYFFISGYFPGNKIVLWILQNWAWLLMHTADGISLLAINQELKKLFRNPTA</sequence>
<dbReference type="EMBL" id="CATQJL010000001">
    <property type="protein sequence ID" value="CAJ0588152.1"/>
    <property type="molecule type" value="Genomic_DNA"/>
</dbReference>
<feature type="transmembrane region" description="Helical" evidence="1">
    <location>
        <begin position="104"/>
        <end position="126"/>
    </location>
</feature>
<feature type="transmembrane region" description="Helical" evidence="1">
    <location>
        <begin position="64"/>
        <end position="83"/>
    </location>
</feature>
<feature type="transmembrane region" description="Helical" evidence="1">
    <location>
        <begin position="138"/>
        <end position="159"/>
    </location>
</feature>
<name>A0AA36DLD3_CYLNA</name>
<dbReference type="PANTHER" id="PTHR23017:SF44">
    <property type="entry name" value="G-PROTEIN COUPLED RECEPTORS FAMILY 1 PROFILE DOMAIN-CONTAINING PROTEIN"/>
    <property type="match status" value="1"/>
</dbReference>
<comment type="caution">
    <text evidence="3">The sequence shown here is derived from an EMBL/GenBank/DDBJ whole genome shotgun (WGS) entry which is preliminary data.</text>
</comment>
<feature type="transmembrane region" description="Helical" evidence="1">
    <location>
        <begin position="9"/>
        <end position="37"/>
    </location>
</feature>
<dbReference type="Pfam" id="PF10328">
    <property type="entry name" value="7TM_GPCR_Srx"/>
    <property type="match status" value="1"/>
</dbReference>
<evidence type="ECO:0000256" key="1">
    <source>
        <dbReference type="SAM" id="Phobius"/>
    </source>
</evidence>
<dbReference type="Proteomes" id="UP001176961">
    <property type="component" value="Unassembled WGS sequence"/>
</dbReference>
<accession>A0AA36DLD3</accession>
<evidence type="ECO:0000259" key="2">
    <source>
        <dbReference type="Pfam" id="PF10328"/>
    </source>
</evidence>
<gene>
    <name evidence="3" type="ORF">CYNAS_LOCUS135</name>
</gene>
<evidence type="ECO:0000313" key="3">
    <source>
        <dbReference type="EMBL" id="CAJ0588152.1"/>
    </source>
</evidence>
<dbReference type="InterPro" id="IPR019430">
    <property type="entry name" value="7TM_GPCR_serpentine_rcpt_Srx"/>
</dbReference>
<feature type="domain" description="7TM GPCR serpentine receptor class x (Srx)" evidence="2">
    <location>
        <begin position="3"/>
        <end position="160"/>
    </location>
</feature>
<dbReference type="AlphaFoldDB" id="A0AA36DLD3"/>
<keyword evidence="4" id="KW-1185">Reference proteome</keyword>
<organism evidence="3 4">
    <name type="scientific">Cylicocyclus nassatus</name>
    <name type="common">Nematode worm</name>
    <dbReference type="NCBI Taxonomy" id="53992"/>
    <lineage>
        <taxon>Eukaryota</taxon>
        <taxon>Metazoa</taxon>
        <taxon>Ecdysozoa</taxon>
        <taxon>Nematoda</taxon>
        <taxon>Chromadorea</taxon>
        <taxon>Rhabditida</taxon>
        <taxon>Rhabditina</taxon>
        <taxon>Rhabditomorpha</taxon>
        <taxon>Strongyloidea</taxon>
        <taxon>Strongylidae</taxon>
        <taxon>Cylicocyclus</taxon>
    </lineage>
</organism>
<dbReference type="PANTHER" id="PTHR23017">
    <property type="entry name" value="SERPENTINE RECEPTOR, CLASS X"/>
    <property type="match status" value="1"/>
</dbReference>
<keyword evidence="1" id="KW-0472">Membrane</keyword>
<protein>
    <recommendedName>
        <fullName evidence="2">7TM GPCR serpentine receptor class x (Srx) domain-containing protein</fullName>
    </recommendedName>
</protein>
<proteinExistence type="predicted"/>
<evidence type="ECO:0000313" key="4">
    <source>
        <dbReference type="Proteomes" id="UP001176961"/>
    </source>
</evidence>
<keyword evidence="1" id="KW-1133">Transmembrane helix</keyword>
<feature type="non-terminal residue" evidence="3">
    <location>
        <position position="172"/>
    </location>
</feature>